<dbReference type="Proteomes" id="UP000515154">
    <property type="component" value="Unplaced"/>
</dbReference>
<proteinExistence type="predicted"/>
<evidence type="ECO:0000313" key="2">
    <source>
        <dbReference type="RefSeq" id="XP_029657600.1"/>
    </source>
</evidence>
<dbReference type="PANTHER" id="PTHR47027">
    <property type="entry name" value="REVERSE TRANSCRIPTASE DOMAIN-CONTAINING PROTEIN"/>
    <property type="match status" value="1"/>
</dbReference>
<gene>
    <name evidence="2" type="primary">LOC115231804</name>
</gene>
<keyword evidence="1" id="KW-1185">Reference proteome</keyword>
<name>A0A6P7U5K9_9MOLL</name>
<dbReference type="PANTHER" id="PTHR47027:SF8">
    <property type="entry name" value="RIBONUCLEASE H"/>
    <property type="match status" value="1"/>
</dbReference>
<accession>A0A6P7U5K9</accession>
<dbReference type="RefSeq" id="XP_029657600.1">
    <property type="nucleotide sequence ID" value="XM_029801740.1"/>
</dbReference>
<sequence>MKIMLHTDTSVGSLASEEATQKNGQGFLRFCKELGTSLSGKISVIVDDEKIECVESYIFLGSLITRDGGCDSEINRRMAMCKSMMIKLNWIWSSKDVSLKTKIRLVNAIVFPVFLYGCESWTLSKAHSKEHIYVIFLIRFARVSLAM</sequence>
<dbReference type="KEGG" id="osn:115231804"/>
<organism evidence="1 2">
    <name type="scientific">Octopus sinensis</name>
    <name type="common">East Asian common octopus</name>
    <dbReference type="NCBI Taxonomy" id="2607531"/>
    <lineage>
        <taxon>Eukaryota</taxon>
        <taxon>Metazoa</taxon>
        <taxon>Spiralia</taxon>
        <taxon>Lophotrochozoa</taxon>
        <taxon>Mollusca</taxon>
        <taxon>Cephalopoda</taxon>
        <taxon>Coleoidea</taxon>
        <taxon>Octopodiformes</taxon>
        <taxon>Octopoda</taxon>
        <taxon>Incirrata</taxon>
        <taxon>Octopodidae</taxon>
        <taxon>Octopus</taxon>
    </lineage>
</organism>
<protein>
    <submittedName>
        <fullName evidence="2">Uncharacterized protein LOC115231804</fullName>
    </submittedName>
</protein>
<evidence type="ECO:0000313" key="1">
    <source>
        <dbReference type="Proteomes" id="UP000515154"/>
    </source>
</evidence>
<dbReference type="AlphaFoldDB" id="A0A6P7U5K9"/>
<reference evidence="2" key="1">
    <citation type="submission" date="2025-08" db="UniProtKB">
        <authorList>
            <consortium name="RefSeq"/>
        </authorList>
    </citation>
    <scope>IDENTIFICATION</scope>
</reference>